<evidence type="ECO:0000256" key="2">
    <source>
        <dbReference type="ARBA" id="ARBA00023125"/>
    </source>
</evidence>
<gene>
    <name evidence="5" type="ORF">JOF47_002891</name>
</gene>
<dbReference type="InterPro" id="IPR050204">
    <property type="entry name" value="AraC_XylS_family_regulators"/>
</dbReference>
<dbReference type="InterPro" id="IPR018062">
    <property type="entry name" value="HTH_AraC-typ_CS"/>
</dbReference>
<evidence type="ECO:0000256" key="3">
    <source>
        <dbReference type="ARBA" id="ARBA00023163"/>
    </source>
</evidence>
<protein>
    <submittedName>
        <fullName evidence="5">AraC-like DNA-binding protein</fullName>
    </submittedName>
</protein>
<name>A0ABS4XFZ8_9MICC</name>
<evidence type="ECO:0000313" key="6">
    <source>
        <dbReference type="Proteomes" id="UP001296993"/>
    </source>
</evidence>
<sequence>MSSVNTWPGNGNASSEVIEPISEYIGHFTPGRKVRTDSGLCELWTAWDIAPIHPERYSSHVEGWYHERIMIMQCLGDGVCLTRGQQHLGDAYDRFVQIGFMISGTITTTQRETVSTITAGSVITLVLDEPFESKTGDGTDAILCFVPRGYFESRGINTDLMAGSVMHDVDLVPVVRNMVAWALELQREGDASQKRFIERSFMELFALVAERFSEGFTLMDDASLSMRRRVLDTIESDFADPGLSAQTVAKKLGLSRRQLYRLFEGRDASLAKLIRDRRLDHSEELMRHRGEMTIAGVASASGFQSADQFTRVFRQRHAASPSKFKSRFQS</sequence>
<reference evidence="5 6" key="1">
    <citation type="submission" date="2021-03" db="EMBL/GenBank/DDBJ databases">
        <title>Sequencing the genomes of 1000 actinobacteria strains.</title>
        <authorList>
            <person name="Klenk H.-P."/>
        </authorList>
    </citation>
    <scope>NUCLEOTIDE SEQUENCE [LARGE SCALE GENOMIC DNA]</scope>
    <source>
        <strain evidence="5 6">DSM 15797</strain>
    </source>
</reference>
<keyword evidence="3" id="KW-0804">Transcription</keyword>
<dbReference type="PROSITE" id="PS00041">
    <property type="entry name" value="HTH_ARAC_FAMILY_1"/>
    <property type="match status" value="1"/>
</dbReference>
<dbReference type="SMART" id="SM00342">
    <property type="entry name" value="HTH_ARAC"/>
    <property type="match status" value="1"/>
</dbReference>
<feature type="domain" description="HTH araC/xylS-type" evidence="4">
    <location>
        <begin position="228"/>
        <end position="327"/>
    </location>
</feature>
<keyword evidence="1" id="KW-0805">Transcription regulation</keyword>
<evidence type="ECO:0000313" key="5">
    <source>
        <dbReference type="EMBL" id="MBP2387380.1"/>
    </source>
</evidence>
<keyword evidence="2" id="KW-0238">DNA-binding</keyword>
<organism evidence="5 6">
    <name type="scientific">Paeniglutamicibacter kerguelensis</name>
    <dbReference type="NCBI Taxonomy" id="254788"/>
    <lineage>
        <taxon>Bacteria</taxon>
        <taxon>Bacillati</taxon>
        <taxon>Actinomycetota</taxon>
        <taxon>Actinomycetes</taxon>
        <taxon>Micrococcales</taxon>
        <taxon>Micrococcaceae</taxon>
        <taxon>Paeniglutamicibacter</taxon>
    </lineage>
</organism>
<evidence type="ECO:0000256" key="1">
    <source>
        <dbReference type="ARBA" id="ARBA00023015"/>
    </source>
</evidence>
<keyword evidence="6" id="KW-1185">Reference proteome</keyword>
<dbReference type="Gene3D" id="1.10.10.60">
    <property type="entry name" value="Homeodomain-like"/>
    <property type="match status" value="1"/>
</dbReference>
<dbReference type="InterPro" id="IPR018060">
    <property type="entry name" value="HTH_AraC"/>
</dbReference>
<dbReference type="SUPFAM" id="SSF46689">
    <property type="entry name" value="Homeodomain-like"/>
    <property type="match status" value="1"/>
</dbReference>
<dbReference type="Proteomes" id="UP001296993">
    <property type="component" value="Unassembled WGS sequence"/>
</dbReference>
<evidence type="ECO:0000259" key="4">
    <source>
        <dbReference type="PROSITE" id="PS01124"/>
    </source>
</evidence>
<dbReference type="RefSeq" id="WP_209999591.1">
    <property type="nucleotide sequence ID" value="NZ_BAAAJY010000009.1"/>
</dbReference>
<dbReference type="EMBL" id="JAGIOF010000001">
    <property type="protein sequence ID" value="MBP2387380.1"/>
    <property type="molecule type" value="Genomic_DNA"/>
</dbReference>
<dbReference type="Pfam" id="PF12833">
    <property type="entry name" value="HTH_18"/>
    <property type="match status" value="1"/>
</dbReference>
<dbReference type="PANTHER" id="PTHR46796">
    <property type="entry name" value="HTH-TYPE TRANSCRIPTIONAL ACTIVATOR RHAS-RELATED"/>
    <property type="match status" value="1"/>
</dbReference>
<comment type="caution">
    <text evidence="5">The sequence shown here is derived from an EMBL/GenBank/DDBJ whole genome shotgun (WGS) entry which is preliminary data.</text>
</comment>
<dbReference type="PROSITE" id="PS01124">
    <property type="entry name" value="HTH_ARAC_FAMILY_2"/>
    <property type="match status" value="1"/>
</dbReference>
<dbReference type="PANTHER" id="PTHR46796:SF6">
    <property type="entry name" value="ARAC SUBFAMILY"/>
    <property type="match status" value="1"/>
</dbReference>
<dbReference type="InterPro" id="IPR009057">
    <property type="entry name" value="Homeodomain-like_sf"/>
</dbReference>
<accession>A0ABS4XFZ8</accession>
<proteinExistence type="predicted"/>